<gene>
    <name evidence="2" type="ORF">LCOR_02375.1</name>
</gene>
<name>A0A068RL09_9FUNG</name>
<dbReference type="OrthoDB" id="2270930at2759"/>
<dbReference type="VEuPathDB" id="FungiDB:LCOR_02375.1"/>
<reference evidence="2" key="1">
    <citation type="submission" date="2013-08" db="EMBL/GenBank/DDBJ databases">
        <title>Gene expansion shapes genome architecture in the human pathogen Lichtheimia corymbifera: an evolutionary genomics analysis in the ancient terrestrial Mucorales (Mucoromycotina).</title>
        <authorList>
            <person name="Schwartze V.U."/>
            <person name="Winter S."/>
            <person name="Shelest E."/>
            <person name="Marcet-Houben M."/>
            <person name="Horn F."/>
            <person name="Wehner S."/>
            <person name="Hoffmann K."/>
            <person name="Riege K."/>
            <person name="Sammeth M."/>
            <person name="Nowrousian M."/>
            <person name="Valiante V."/>
            <person name="Linde J."/>
            <person name="Jacobsen I.D."/>
            <person name="Marz M."/>
            <person name="Brakhage A.A."/>
            <person name="Gabaldon T."/>
            <person name="Bocker S."/>
            <person name="Voigt K."/>
        </authorList>
    </citation>
    <scope>NUCLEOTIDE SEQUENCE [LARGE SCALE GENOMIC DNA]</scope>
    <source>
        <strain evidence="2">FSU 9682</strain>
    </source>
</reference>
<organism evidence="2 3">
    <name type="scientific">Lichtheimia corymbifera JMRC:FSU:9682</name>
    <dbReference type="NCBI Taxonomy" id="1263082"/>
    <lineage>
        <taxon>Eukaryota</taxon>
        <taxon>Fungi</taxon>
        <taxon>Fungi incertae sedis</taxon>
        <taxon>Mucoromycota</taxon>
        <taxon>Mucoromycotina</taxon>
        <taxon>Mucoromycetes</taxon>
        <taxon>Mucorales</taxon>
        <taxon>Lichtheimiaceae</taxon>
        <taxon>Lichtheimia</taxon>
    </lineage>
</organism>
<evidence type="ECO:0000256" key="1">
    <source>
        <dbReference type="SAM" id="MobiDB-lite"/>
    </source>
</evidence>
<proteinExistence type="predicted"/>
<keyword evidence="3" id="KW-1185">Reference proteome</keyword>
<evidence type="ECO:0000313" key="3">
    <source>
        <dbReference type="Proteomes" id="UP000027586"/>
    </source>
</evidence>
<feature type="region of interest" description="Disordered" evidence="1">
    <location>
        <begin position="259"/>
        <end position="280"/>
    </location>
</feature>
<comment type="caution">
    <text evidence="2">The sequence shown here is derived from an EMBL/GenBank/DDBJ whole genome shotgun (WGS) entry which is preliminary data.</text>
</comment>
<feature type="region of interest" description="Disordered" evidence="1">
    <location>
        <begin position="1"/>
        <end position="46"/>
    </location>
</feature>
<sequence length="1148" mass="132209">MSSSTSHSKRKPLYTTKRSDSPSQSSSSSSTSHSGGGPKRINGSDIVREMRRRDSRKMETAVLFFHPNIVTRPESVSFMATADNTIRRFLEIRCHLFDHLRQQLDATWDQVDDGDHYTLDVDGSNSSSITTTDELIQHMLACTHPYCLERPNMTCHPIKRFLYEPLLKLFYDDDHHHELVVFPRLFRALHSHHFHSSFDMQPLCKRLCHWMSMMMGDFHGAETAAYTQKILPVLQPGGLPNMPSLAQLANAKIPIRVLTRDDGDDDDQQEEEGDSGIHVDDQKGVGIRRISLYDLRYSYSDFRQNDIPHTENAYELAFSTSMVKLARLIPDEASFKLACRHEILVPHELLIDFQWWRDNVLRNAEYYERESPYFWPIEQLQKTLDHLNELFTSKMTGGGGVPSLLLKGHLQGIDKEAVLFFHPTANTHRNALSWPTLEICASKQRLDPTALLCYQRRHDLAELYDQLEHVIRDVDKSSMCTDNNNISVTDLVEYAEGGSTQLNNQLEQCTTCPIKPFMKLFSLYPTRCIWILENISRRLSKMQQPAYCVQLQAIFRHLIGDLFGTVPANYAFDMGEWDSTHGNNAHRNSLYTLASPVDHVPSLHQFVNQGGFTIIPRDDAVEGGIQVQDGNTIHIQRVSLLDIRLSEHSFSSSTKDAPSSSLEGYFADAMLKLAVLIPDAASFTLATTLGIIREMLFIDWPWWEAHVIRLRLFYSTRYTIGWGTYHVLQDLKRAYMERKKSIASQWPLQAALEALDAQSKLAVRFFHPSPSDICIPSSMASAGMANDPTQHARILFEQRQIDLHDLLHAINLNDSYYWKKNNAINHNNNNIEEGFSFIIDLACMKSTIAASTKTVLQQDWKRYDIEPLLILFSDRAPYSKLCRIRRWIKDNSTLAENLHYFDDMARVLSGNLYSTLPNDWITGTTIITDHQPMKIKSKGSANKEMRVIRNQQQQQWMPSLDEWNKAGFRIQSEQKVEFHGVAIDIRRQTLCVQVVSLLDIRYSWQHFQDDSNFYNAVGKPRDDHTHAFFEQCFSDCMFKLSALVPDPRSFALAVDTGVIPASLMIDWPWWRYHVLATARHCANYYSLGHATQELFSDMRKVYRRYLHPTKLEKWTWYIRRHPRHVACAIVLVMLLTLVLIQTARGYHA</sequence>
<dbReference type="Proteomes" id="UP000027586">
    <property type="component" value="Unassembled WGS sequence"/>
</dbReference>
<evidence type="ECO:0000313" key="2">
    <source>
        <dbReference type="EMBL" id="CDH50669.1"/>
    </source>
</evidence>
<feature type="compositionally biased region" description="Acidic residues" evidence="1">
    <location>
        <begin position="262"/>
        <end position="274"/>
    </location>
</feature>
<dbReference type="AlphaFoldDB" id="A0A068RL09"/>
<feature type="compositionally biased region" description="Low complexity" evidence="1">
    <location>
        <begin position="21"/>
        <end position="33"/>
    </location>
</feature>
<protein>
    <submittedName>
        <fullName evidence="2">Uncharacterized protein</fullName>
    </submittedName>
</protein>
<accession>A0A068RL09</accession>
<dbReference type="EMBL" id="CBTN010000007">
    <property type="protein sequence ID" value="CDH50669.1"/>
    <property type="molecule type" value="Genomic_DNA"/>
</dbReference>